<dbReference type="EMBL" id="JBHXIJ010000183">
    <property type="protein sequence ID" value="MFD5101747.1"/>
    <property type="molecule type" value="Genomic_DNA"/>
</dbReference>
<evidence type="ECO:0000259" key="9">
    <source>
        <dbReference type="Pfam" id="PF00535"/>
    </source>
</evidence>
<organism evidence="11 12">
    <name type="scientific">Streptomyces albidochromogenes</name>
    <dbReference type="NCBI Taxonomy" id="329524"/>
    <lineage>
        <taxon>Bacteria</taxon>
        <taxon>Bacillati</taxon>
        <taxon>Actinomycetota</taxon>
        <taxon>Actinomycetes</taxon>
        <taxon>Kitasatosporales</taxon>
        <taxon>Streptomycetaceae</taxon>
        <taxon>Streptomyces</taxon>
    </lineage>
</organism>
<dbReference type="InterPro" id="IPR007267">
    <property type="entry name" value="GtrA_DPMS_TM"/>
</dbReference>
<feature type="transmembrane region" description="Helical" evidence="8">
    <location>
        <begin position="316"/>
        <end position="334"/>
    </location>
</feature>
<keyword evidence="3 11" id="KW-0328">Glycosyltransferase</keyword>
<keyword evidence="4 11" id="KW-0808">Transferase</keyword>
<dbReference type="PANTHER" id="PTHR43398">
    <property type="entry name" value="DOLICHOL-PHOSPHATE MANNOSYLTRANSFERASE SUBUNIT 1"/>
    <property type="match status" value="1"/>
</dbReference>
<dbReference type="Gene3D" id="3.90.550.10">
    <property type="entry name" value="Spore Coat Polysaccharide Biosynthesis Protein SpsA, Chain A"/>
    <property type="match status" value="1"/>
</dbReference>
<sequence length="424" mass="44818">MTADPLNLSFGTPFGLPVDASPLDTPHGGPPDAPLEPLDVSIVVPTRNEAGNVRELLRRLAAAVTSAGLTAEVIFADDSTDHTCQVIADAASSTPLPVVLHHRATPAGGLGGAVVEGIARSTAPWIVVIDADLQHPPELLPELLARGRSTGAELVVASRYAAGGDRSGLAGGYRKLVSGLSTGVTKAVFPRALRGLTDPMSGFFAIRRRAVDRAATGEDGLQPLGYKILLELAVRCRPSGIAEVPYAFGQRHAGESKSTVREGLRFLRHLVTLRTADPRARVAAFGLIGLSGFVPNLALLWLLNGPGGLHYAPAEIIANQAGLLWNFLLVDSLLYRLRRGHHRRSVRLLTFAAVGNADLVARLPLAALFMAWGGLAAVPATAAGMVVVFAGRFLLVDRWLYRRRAGRTPAAPVRIEASLPDPTP</sequence>
<comment type="subcellular location">
    <subcellularLocation>
        <location evidence="1">Membrane</location>
        <topology evidence="1">Multi-pass membrane protein</topology>
    </subcellularLocation>
</comment>
<feature type="transmembrane region" description="Helical" evidence="8">
    <location>
        <begin position="282"/>
        <end position="304"/>
    </location>
</feature>
<dbReference type="InterPro" id="IPR001173">
    <property type="entry name" value="Glyco_trans_2-like"/>
</dbReference>
<keyword evidence="6 8" id="KW-1133">Transmembrane helix</keyword>
<evidence type="ECO:0000313" key="12">
    <source>
        <dbReference type="Proteomes" id="UP001598448"/>
    </source>
</evidence>
<evidence type="ECO:0000256" key="4">
    <source>
        <dbReference type="ARBA" id="ARBA00022679"/>
    </source>
</evidence>
<keyword evidence="12" id="KW-1185">Reference proteome</keyword>
<name>A0ABW6FSA9_9ACTN</name>
<gene>
    <name evidence="11" type="ORF">ACFWJN_22665</name>
</gene>
<feature type="domain" description="GtrA/DPMS transmembrane" evidence="10">
    <location>
        <begin position="285"/>
        <end position="400"/>
    </location>
</feature>
<dbReference type="InterPro" id="IPR029044">
    <property type="entry name" value="Nucleotide-diphossugar_trans"/>
</dbReference>
<feature type="domain" description="Glycosyltransferase 2-like" evidence="9">
    <location>
        <begin position="41"/>
        <end position="212"/>
    </location>
</feature>
<evidence type="ECO:0000256" key="1">
    <source>
        <dbReference type="ARBA" id="ARBA00004141"/>
    </source>
</evidence>
<keyword evidence="7 8" id="KW-0472">Membrane</keyword>
<reference evidence="11 12" key="1">
    <citation type="submission" date="2024-09" db="EMBL/GenBank/DDBJ databases">
        <title>The Natural Products Discovery Center: Release of the First 8490 Sequenced Strains for Exploring Actinobacteria Biosynthetic Diversity.</title>
        <authorList>
            <person name="Kalkreuter E."/>
            <person name="Kautsar S.A."/>
            <person name="Yang D."/>
            <person name="Bader C.D."/>
            <person name="Teijaro C.N."/>
            <person name="Fluegel L."/>
            <person name="Davis C.M."/>
            <person name="Simpson J.R."/>
            <person name="Lauterbach L."/>
            <person name="Steele A.D."/>
            <person name="Gui C."/>
            <person name="Meng S."/>
            <person name="Li G."/>
            <person name="Viehrig K."/>
            <person name="Ye F."/>
            <person name="Su P."/>
            <person name="Kiefer A.F."/>
            <person name="Nichols A."/>
            <person name="Cepeda A.J."/>
            <person name="Yan W."/>
            <person name="Fan B."/>
            <person name="Jiang Y."/>
            <person name="Adhikari A."/>
            <person name="Zheng C.-J."/>
            <person name="Schuster L."/>
            <person name="Cowan T.M."/>
            <person name="Smanski M.J."/>
            <person name="Chevrette M.G."/>
            <person name="De Carvalho L.P.S."/>
            <person name="Shen B."/>
        </authorList>
    </citation>
    <scope>NUCLEOTIDE SEQUENCE [LARGE SCALE GENOMIC DNA]</scope>
    <source>
        <strain evidence="11 12">NPDC058348</strain>
    </source>
</reference>
<accession>A0ABW6FSA9</accession>
<proteinExistence type="inferred from homology"/>
<dbReference type="CDD" id="cd06442">
    <property type="entry name" value="DPM1_like"/>
    <property type="match status" value="1"/>
</dbReference>
<dbReference type="RefSeq" id="WP_386717588.1">
    <property type="nucleotide sequence ID" value="NZ_JBHXIJ010000183.1"/>
</dbReference>
<protein>
    <submittedName>
        <fullName evidence="11">Glycosyltransferase</fullName>
        <ecNumber evidence="11">2.4.-.-</ecNumber>
    </submittedName>
</protein>
<evidence type="ECO:0000256" key="3">
    <source>
        <dbReference type="ARBA" id="ARBA00022676"/>
    </source>
</evidence>
<evidence type="ECO:0000256" key="2">
    <source>
        <dbReference type="ARBA" id="ARBA00006739"/>
    </source>
</evidence>
<keyword evidence="5 8" id="KW-0812">Transmembrane</keyword>
<evidence type="ECO:0000259" key="10">
    <source>
        <dbReference type="Pfam" id="PF04138"/>
    </source>
</evidence>
<evidence type="ECO:0000256" key="8">
    <source>
        <dbReference type="SAM" id="Phobius"/>
    </source>
</evidence>
<evidence type="ECO:0000256" key="7">
    <source>
        <dbReference type="ARBA" id="ARBA00023136"/>
    </source>
</evidence>
<evidence type="ECO:0000256" key="6">
    <source>
        <dbReference type="ARBA" id="ARBA00022989"/>
    </source>
</evidence>
<dbReference type="InterPro" id="IPR039528">
    <property type="entry name" value="DPM1-like"/>
</dbReference>
<dbReference type="PANTHER" id="PTHR43398:SF1">
    <property type="entry name" value="DOLICHOL-PHOSPHATE MANNOSYLTRANSFERASE SUBUNIT 1"/>
    <property type="match status" value="1"/>
</dbReference>
<dbReference type="EC" id="2.4.-.-" evidence="11"/>
<feature type="transmembrane region" description="Helical" evidence="8">
    <location>
        <begin position="346"/>
        <end position="365"/>
    </location>
</feature>
<dbReference type="Pfam" id="PF00535">
    <property type="entry name" value="Glycos_transf_2"/>
    <property type="match status" value="1"/>
</dbReference>
<comment type="caution">
    <text evidence="11">The sequence shown here is derived from an EMBL/GenBank/DDBJ whole genome shotgun (WGS) entry which is preliminary data.</text>
</comment>
<comment type="similarity">
    <text evidence="2">Belongs to the glycosyltransferase 2 family.</text>
</comment>
<dbReference type="Pfam" id="PF04138">
    <property type="entry name" value="GtrA_DPMS_TM"/>
    <property type="match status" value="1"/>
</dbReference>
<dbReference type="GO" id="GO:0016757">
    <property type="term" value="F:glycosyltransferase activity"/>
    <property type="evidence" value="ECO:0007669"/>
    <property type="project" value="UniProtKB-KW"/>
</dbReference>
<evidence type="ECO:0000313" key="11">
    <source>
        <dbReference type="EMBL" id="MFD5101747.1"/>
    </source>
</evidence>
<dbReference type="Proteomes" id="UP001598448">
    <property type="component" value="Unassembled WGS sequence"/>
</dbReference>
<dbReference type="SUPFAM" id="SSF53448">
    <property type="entry name" value="Nucleotide-diphospho-sugar transferases"/>
    <property type="match status" value="1"/>
</dbReference>
<evidence type="ECO:0000256" key="5">
    <source>
        <dbReference type="ARBA" id="ARBA00022692"/>
    </source>
</evidence>
<feature type="transmembrane region" description="Helical" evidence="8">
    <location>
        <begin position="371"/>
        <end position="395"/>
    </location>
</feature>